<dbReference type="Proteomes" id="UP001497457">
    <property type="component" value="Chromosome 19rd"/>
</dbReference>
<evidence type="ECO:0000313" key="5">
    <source>
        <dbReference type="Proteomes" id="UP001497457"/>
    </source>
</evidence>
<name>A0ABC8YY76_9POAL</name>
<evidence type="ECO:0000256" key="1">
    <source>
        <dbReference type="SAM" id="MobiDB-lite"/>
    </source>
</evidence>
<dbReference type="AlphaFoldDB" id="A0ABC8YY76"/>
<feature type="chain" id="PRO_5044721379" description="Secreted protein" evidence="2">
    <location>
        <begin position="33"/>
        <end position="92"/>
    </location>
</feature>
<dbReference type="EMBL" id="OZ075127">
    <property type="protein sequence ID" value="CAL4951019.1"/>
    <property type="molecule type" value="Genomic_DNA"/>
</dbReference>
<proteinExistence type="predicted"/>
<feature type="region of interest" description="Disordered" evidence="1">
    <location>
        <begin position="38"/>
        <end position="92"/>
    </location>
</feature>
<sequence length="92" mass="9697">MTTKRCSSFLPCMYATAIALAVIVSCSGVVDCSEVKDKAAAQPDGGRDGWAPPSPQPGTVHHRCPDLEPECAHPGAPPPPPPAQHRKIGRSW</sequence>
<organism evidence="3 5">
    <name type="scientific">Urochloa decumbens</name>
    <dbReference type="NCBI Taxonomy" id="240449"/>
    <lineage>
        <taxon>Eukaryota</taxon>
        <taxon>Viridiplantae</taxon>
        <taxon>Streptophyta</taxon>
        <taxon>Embryophyta</taxon>
        <taxon>Tracheophyta</taxon>
        <taxon>Spermatophyta</taxon>
        <taxon>Magnoliopsida</taxon>
        <taxon>Liliopsida</taxon>
        <taxon>Poales</taxon>
        <taxon>Poaceae</taxon>
        <taxon>PACMAD clade</taxon>
        <taxon>Panicoideae</taxon>
        <taxon>Panicodae</taxon>
        <taxon>Paniceae</taxon>
        <taxon>Melinidinae</taxon>
        <taxon>Urochloa</taxon>
    </lineage>
</organism>
<keyword evidence="2" id="KW-0732">Signal</keyword>
<accession>A0ABC8YY76</accession>
<evidence type="ECO:0008006" key="6">
    <source>
        <dbReference type="Google" id="ProtNLM"/>
    </source>
</evidence>
<dbReference type="EMBL" id="OZ075129">
    <property type="protein sequence ID" value="CAL4964772.1"/>
    <property type="molecule type" value="Genomic_DNA"/>
</dbReference>
<evidence type="ECO:0000256" key="2">
    <source>
        <dbReference type="SAM" id="SignalP"/>
    </source>
</evidence>
<keyword evidence="5" id="KW-1185">Reference proteome</keyword>
<reference evidence="3 5" key="1">
    <citation type="submission" date="2024-10" db="EMBL/GenBank/DDBJ databases">
        <authorList>
            <person name="Ryan C."/>
        </authorList>
    </citation>
    <scope>NUCLEOTIDE SEQUENCE [LARGE SCALE GENOMIC DNA]</scope>
</reference>
<protein>
    <recommendedName>
        <fullName evidence="6">Secreted protein</fullName>
    </recommendedName>
</protein>
<evidence type="ECO:0000313" key="4">
    <source>
        <dbReference type="EMBL" id="CAL4964772.1"/>
    </source>
</evidence>
<dbReference type="Proteomes" id="UP001497457">
    <property type="component" value="Chromosome 17b"/>
</dbReference>
<feature type="signal peptide" evidence="2">
    <location>
        <begin position="1"/>
        <end position="32"/>
    </location>
</feature>
<dbReference type="PROSITE" id="PS51257">
    <property type="entry name" value="PROKAR_LIPOPROTEIN"/>
    <property type="match status" value="1"/>
</dbReference>
<gene>
    <name evidence="3" type="ORF">URODEC1_LOCUS38714</name>
    <name evidence="4" type="ORF">URODEC1_LOCUS46861</name>
</gene>
<evidence type="ECO:0000313" key="3">
    <source>
        <dbReference type="EMBL" id="CAL4951019.1"/>
    </source>
</evidence>